<proteinExistence type="predicted"/>
<evidence type="ECO:0000313" key="2">
    <source>
        <dbReference type="Proteomes" id="UP000327013"/>
    </source>
</evidence>
<gene>
    <name evidence="1" type="ORF">FH972_009194</name>
</gene>
<organism evidence="1 2">
    <name type="scientific">Carpinus fangiana</name>
    <dbReference type="NCBI Taxonomy" id="176857"/>
    <lineage>
        <taxon>Eukaryota</taxon>
        <taxon>Viridiplantae</taxon>
        <taxon>Streptophyta</taxon>
        <taxon>Embryophyta</taxon>
        <taxon>Tracheophyta</taxon>
        <taxon>Spermatophyta</taxon>
        <taxon>Magnoliopsida</taxon>
        <taxon>eudicotyledons</taxon>
        <taxon>Gunneridae</taxon>
        <taxon>Pentapetalae</taxon>
        <taxon>rosids</taxon>
        <taxon>fabids</taxon>
        <taxon>Fagales</taxon>
        <taxon>Betulaceae</taxon>
        <taxon>Carpinus</taxon>
    </lineage>
</organism>
<dbReference type="OrthoDB" id="1717827at2759"/>
<sequence length="50" mass="5320">MGEIFLDYYLKNGNFILAVDCVANAISVGRGDGQKWVPSSVIVSSLMGAL</sequence>
<evidence type="ECO:0000313" key="1">
    <source>
        <dbReference type="EMBL" id="KAE8023507.1"/>
    </source>
</evidence>
<dbReference type="Proteomes" id="UP000327013">
    <property type="component" value="Chromosome 3"/>
</dbReference>
<keyword evidence="2" id="KW-1185">Reference proteome</keyword>
<reference evidence="1 2" key="1">
    <citation type="submission" date="2019-06" db="EMBL/GenBank/DDBJ databases">
        <title>A chromosomal-level reference genome of Carpinus fangiana (Coryloideae, Betulaceae).</title>
        <authorList>
            <person name="Yang X."/>
            <person name="Wang Z."/>
            <person name="Zhang L."/>
            <person name="Hao G."/>
            <person name="Liu J."/>
            <person name="Yang Y."/>
        </authorList>
    </citation>
    <scope>NUCLEOTIDE SEQUENCE [LARGE SCALE GENOMIC DNA]</scope>
    <source>
        <strain evidence="1">Cfa_2016G</strain>
        <tissue evidence="1">Leaf</tissue>
    </source>
</reference>
<accession>A0A5N6R141</accession>
<dbReference type="AlphaFoldDB" id="A0A5N6R141"/>
<protein>
    <submittedName>
        <fullName evidence="1">Uncharacterized protein</fullName>
    </submittedName>
</protein>
<dbReference type="EMBL" id="CM017323">
    <property type="protein sequence ID" value="KAE8023507.1"/>
    <property type="molecule type" value="Genomic_DNA"/>
</dbReference>
<name>A0A5N6R141_9ROSI</name>